<dbReference type="PIRSF" id="PIRSF000441">
    <property type="entry name" value="CysE"/>
    <property type="match status" value="1"/>
</dbReference>
<gene>
    <name evidence="1" type="ORF">HBA18_00830</name>
</gene>
<dbReference type="EMBL" id="CP050266">
    <property type="protein sequence ID" value="QIR05047.1"/>
    <property type="molecule type" value="Genomic_DNA"/>
</dbReference>
<dbReference type="InterPro" id="IPR001451">
    <property type="entry name" value="Hexapep"/>
</dbReference>
<dbReference type="InterPro" id="IPR005881">
    <property type="entry name" value="Ser_O-AcTrfase"/>
</dbReference>
<organism evidence="1 2">
    <name type="scientific">Salinivibrio costicola</name>
    <name type="common">Vibrio costicola</name>
    <dbReference type="NCBI Taxonomy" id="51367"/>
    <lineage>
        <taxon>Bacteria</taxon>
        <taxon>Pseudomonadati</taxon>
        <taxon>Pseudomonadota</taxon>
        <taxon>Gammaproteobacteria</taxon>
        <taxon>Vibrionales</taxon>
        <taxon>Vibrionaceae</taxon>
        <taxon>Salinivibrio</taxon>
    </lineage>
</organism>
<evidence type="ECO:0008006" key="3">
    <source>
        <dbReference type="Google" id="ProtNLM"/>
    </source>
</evidence>
<name>A0ABX6K0D9_SALCS</name>
<dbReference type="InterPro" id="IPR011004">
    <property type="entry name" value="Trimer_LpxA-like_sf"/>
</dbReference>
<dbReference type="SUPFAM" id="SSF51161">
    <property type="entry name" value="Trimeric LpxA-like enzymes"/>
    <property type="match status" value="1"/>
</dbReference>
<dbReference type="Proteomes" id="UP000501408">
    <property type="component" value="Chromosome 1"/>
</dbReference>
<protein>
    <recommendedName>
        <fullName evidence="3">Serine acetyltransferase</fullName>
    </recommendedName>
</protein>
<reference evidence="1 2" key="1">
    <citation type="submission" date="2020-03" db="EMBL/GenBank/DDBJ databases">
        <title>Genome mining reveals the biosynthetic pathways of PHA and ectoines of the halophilic strain Salinivibrio costicola M318 isolated from fermented shrimp paste.</title>
        <authorList>
            <person name="Doan T.V."/>
            <person name="Tran L.T."/>
            <person name="Trieu T.A."/>
            <person name="Nguyen Q.V."/>
            <person name="Quach T.N."/>
            <person name="Phi T.Q."/>
            <person name="Kumar S."/>
        </authorList>
    </citation>
    <scope>NUCLEOTIDE SEQUENCE [LARGE SCALE GENOMIC DNA]</scope>
    <source>
        <strain evidence="1 2">M318</strain>
    </source>
</reference>
<evidence type="ECO:0000313" key="2">
    <source>
        <dbReference type="Proteomes" id="UP000501408"/>
    </source>
</evidence>
<dbReference type="PANTHER" id="PTHR42811">
    <property type="entry name" value="SERINE ACETYLTRANSFERASE"/>
    <property type="match status" value="1"/>
</dbReference>
<dbReference type="RefSeq" id="WP_167313849.1">
    <property type="nucleotide sequence ID" value="NZ_CP050266.1"/>
</dbReference>
<sequence>MNYFHFKGKRRLAQHWQRRILYKYGCDIEPGVKIHSSCIFPHPVGITLGKNVVIDENVKIHQNVTIGSSPLKSGKELMPKIEKNVTIFAGAVIAGDLTISQGAIIGANAVVSRDIQEKSTVVAAKPTILT</sequence>
<dbReference type="Pfam" id="PF00132">
    <property type="entry name" value="Hexapep"/>
    <property type="match status" value="1"/>
</dbReference>
<dbReference type="Gene3D" id="2.160.10.10">
    <property type="entry name" value="Hexapeptide repeat proteins"/>
    <property type="match status" value="1"/>
</dbReference>
<evidence type="ECO:0000313" key="1">
    <source>
        <dbReference type="EMBL" id="QIR05047.1"/>
    </source>
</evidence>
<keyword evidence="2" id="KW-1185">Reference proteome</keyword>
<accession>A0ABX6K0D9</accession>
<proteinExistence type="predicted"/>